<dbReference type="Proteomes" id="UP000193467">
    <property type="component" value="Unassembled WGS sequence"/>
</dbReference>
<evidence type="ECO:0000256" key="2">
    <source>
        <dbReference type="SAM" id="Phobius"/>
    </source>
</evidence>
<keyword evidence="2" id="KW-0472">Membrane</keyword>
<accession>A0A1Y2DWN2</accession>
<protein>
    <submittedName>
        <fullName evidence="3">Uncharacterized protein</fullName>
    </submittedName>
</protein>
<gene>
    <name evidence="3" type="ORF">BCR35DRAFT_188143</name>
</gene>
<evidence type="ECO:0000256" key="1">
    <source>
        <dbReference type="SAM" id="MobiDB-lite"/>
    </source>
</evidence>
<keyword evidence="4" id="KW-1185">Reference proteome</keyword>
<feature type="region of interest" description="Disordered" evidence="1">
    <location>
        <begin position="101"/>
        <end position="130"/>
    </location>
</feature>
<feature type="region of interest" description="Disordered" evidence="1">
    <location>
        <begin position="1"/>
        <end position="30"/>
    </location>
</feature>
<proteinExistence type="predicted"/>
<comment type="caution">
    <text evidence="3">The sequence shown here is derived from an EMBL/GenBank/DDBJ whole genome shotgun (WGS) entry which is preliminary data.</text>
</comment>
<feature type="compositionally biased region" description="Low complexity" evidence="1">
    <location>
        <begin position="9"/>
        <end position="30"/>
    </location>
</feature>
<dbReference type="EMBL" id="MCGR01000068">
    <property type="protein sequence ID" value="ORY63688.1"/>
    <property type="molecule type" value="Genomic_DNA"/>
</dbReference>
<keyword evidence="2" id="KW-0812">Transmembrane</keyword>
<evidence type="ECO:0000313" key="3">
    <source>
        <dbReference type="EMBL" id="ORY63688.1"/>
    </source>
</evidence>
<sequence>MDLFGSSESNATSSSFGAANSSSSAPSSLSHTLTSLLTSSTALSSSSSSTASSDPDTLITAADSTYSNFTEIFLGGLSFFISVSVILVILGFALKQAERMKREQRRAGGGWEKGERAFSRGAAERGRAPS</sequence>
<evidence type="ECO:0000313" key="4">
    <source>
        <dbReference type="Proteomes" id="UP000193467"/>
    </source>
</evidence>
<feature type="compositionally biased region" description="Basic and acidic residues" evidence="1">
    <location>
        <begin position="112"/>
        <end position="130"/>
    </location>
</feature>
<reference evidence="3 4" key="1">
    <citation type="submission" date="2016-07" db="EMBL/GenBank/DDBJ databases">
        <title>Pervasive Adenine N6-methylation of Active Genes in Fungi.</title>
        <authorList>
            <consortium name="DOE Joint Genome Institute"/>
            <person name="Mondo S.J."/>
            <person name="Dannebaum R.O."/>
            <person name="Kuo R.C."/>
            <person name="Labutti K."/>
            <person name="Haridas S."/>
            <person name="Kuo A."/>
            <person name="Salamov A."/>
            <person name="Ahrendt S.R."/>
            <person name="Lipzen A."/>
            <person name="Sullivan W."/>
            <person name="Andreopoulos W.B."/>
            <person name="Clum A."/>
            <person name="Lindquist E."/>
            <person name="Daum C."/>
            <person name="Ramamoorthy G.K."/>
            <person name="Gryganskyi A."/>
            <person name="Culley D."/>
            <person name="Magnuson J.K."/>
            <person name="James T.Y."/>
            <person name="O'Malley M.A."/>
            <person name="Stajich J.E."/>
            <person name="Spatafora J.W."/>
            <person name="Visel A."/>
            <person name="Grigoriev I.V."/>
        </authorList>
    </citation>
    <scope>NUCLEOTIDE SEQUENCE [LARGE SCALE GENOMIC DNA]</scope>
    <source>
        <strain evidence="3 4">62-1032</strain>
    </source>
</reference>
<organism evidence="3 4">
    <name type="scientific">Leucosporidium creatinivorum</name>
    <dbReference type="NCBI Taxonomy" id="106004"/>
    <lineage>
        <taxon>Eukaryota</taxon>
        <taxon>Fungi</taxon>
        <taxon>Dikarya</taxon>
        <taxon>Basidiomycota</taxon>
        <taxon>Pucciniomycotina</taxon>
        <taxon>Microbotryomycetes</taxon>
        <taxon>Leucosporidiales</taxon>
        <taxon>Leucosporidium</taxon>
    </lineage>
</organism>
<name>A0A1Y2DWN2_9BASI</name>
<dbReference type="AlphaFoldDB" id="A0A1Y2DWN2"/>
<dbReference type="InParanoid" id="A0A1Y2DWN2"/>
<keyword evidence="2" id="KW-1133">Transmembrane helix</keyword>
<feature type="transmembrane region" description="Helical" evidence="2">
    <location>
        <begin position="72"/>
        <end position="94"/>
    </location>
</feature>